<dbReference type="EC" id="2.3.1.51" evidence="5 9"/>
<keyword evidence="9" id="KW-0443">Lipid metabolism</keyword>
<comment type="pathway">
    <text evidence="3">Lipid metabolism.</text>
</comment>
<dbReference type="NCBIfam" id="TIGR00530">
    <property type="entry name" value="AGP_acyltrn"/>
    <property type="match status" value="1"/>
</dbReference>
<dbReference type="SMART" id="SM00563">
    <property type="entry name" value="PlsC"/>
    <property type="match status" value="1"/>
</dbReference>
<keyword evidence="9" id="KW-0444">Lipid biosynthesis</keyword>
<proteinExistence type="inferred from homology"/>
<evidence type="ECO:0000313" key="12">
    <source>
        <dbReference type="EMBL" id="GGD61026.1"/>
    </source>
</evidence>
<dbReference type="Pfam" id="PF01553">
    <property type="entry name" value="Acyltransferase"/>
    <property type="match status" value="1"/>
</dbReference>
<dbReference type="PANTHER" id="PTHR10434">
    <property type="entry name" value="1-ACYL-SN-GLYCEROL-3-PHOSPHATE ACYLTRANSFERASE"/>
    <property type="match status" value="1"/>
</dbReference>
<keyword evidence="10" id="KW-0812">Transmembrane</keyword>
<dbReference type="EMBL" id="BMGJ01000005">
    <property type="protein sequence ID" value="GGD61026.1"/>
    <property type="molecule type" value="Genomic_DNA"/>
</dbReference>
<feature type="domain" description="Phospholipid/glycerol acyltransferase" evidence="11">
    <location>
        <begin position="67"/>
        <end position="182"/>
    </location>
</feature>
<dbReference type="Proteomes" id="UP000614272">
    <property type="component" value="Unassembled WGS sequence"/>
</dbReference>
<evidence type="ECO:0000256" key="3">
    <source>
        <dbReference type="ARBA" id="ARBA00005189"/>
    </source>
</evidence>
<keyword evidence="10" id="KW-1133">Transmembrane helix</keyword>
<evidence type="ECO:0000256" key="1">
    <source>
        <dbReference type="ARBA" id="ARBA00001141"/>
    </source>
</evidence>
<dbReference type="PANTHER" id="PTHR10434:SF11">
    <property type="entry name" value="1-ACYL-SN-GLYCEROL-3-PHOSPHATE ACYLTRANSFERASE"/>
    <property type="match status" value="1"/>
</dbReference>
<keyword evidence="8 9" id="KW-0012">Acyltransferase</keyword>
<keyword evidence="13" id="KW-1185">Reference proteome</keyword>
<comment type="catalytic activity">
    <reaction evidence="1 9">
        <text>a 1-acyl-sn-glycero-3-phosphate + an acyl-CoA = a 1,2-diacyl-sn-glycero-3-phosphate + CoA</text>
        <dbReference type="Rhea" id="RHEA:19709"/>
        <dbReference type="ChEBI" id="CHEBI:57287"/>
        <dbReference type="ChEBI" id="CHEBI:57970"/>
        <dbReference type="ChEBI" id="CHEBI:58342"/>
        <dbReference type="ChEBI" id="CHEBI:58608"/>
        <dbReference type="EC" id="2.3.1.51"/>
    </reaction>
</comment>
<evidence type="ECO:0000256" key="4">
    <source>
        <dbReference type="ARBA" id="ARBA00008655"/>
    </source>
</evidence>
<evidence type="ECO:0000256" key="6">
    <source>
        <dbReference type="ARBA" id="ARBA00016139"/>
    </source>
</evidence>
<gene>
    <name evidence="12" type="primary">plsC</name>
    <name evidence="12" type="ORF">GCM10011357_15390</name>
</gene>
<comment type="pathway">
    <text evidence="2">Phospholipid metabolism; CDP-diacylglycerol biosynthesis; CDP-diacylglycerol from sn-glycerol 3-phosphate: step 2/3.</text>
</comment>
<name>A0ABQ1R9P8_9ALTE</name>
<evidence type="ECO:0000313" key="13">
    <source>
        <dbReference type="Proteomes" id="UP000614272"/>
    </source>
</evidence>
<dbReference type="SUPFAM" id="SSF69593">
    <property type="entry name" value="Glycerol-3-phosphate (1)-acyltransferase"/>
    <property type="match status" value="1"/>
</dbReference>
<comment type="caution">
    <text evidence="12">The sequence shown here is derived from an EMBL/GenBank/DDBJ whole genome shotgun (WGS) entry which is preliminary data.</text>
</comment>
<keyword evidence="7 9" id="KW-0808">Transferase</keyword>
<keyword evidence="9" id="KW-0594">Phospholipid biosynthesis</keyword>
<comment type="similarity">
    <text evidence="4 9">Belongs to the 1-acyl-sn-glycerol-3-phosphate acyltransferase family.</text>
</comment>
<evidence type="ECO:0000256" key="5">
    <source>
        <dbReference type="ARBA" id="ARBA00013211"/>
    </source>
</evidence>
<sequence>MLALIRIPLILIYFILLNLVLLLMCVVRPFHRNNVHYSARAYGSIALLLGIKVIVRVSDKLDPGEPVVYIGNHQNSYDLITICSATQPGTVTVGKKSLAWVPLMGQLYWLSGNILIDRKNLSKASNTVKQTIKKIRQRGISVWLFPEGTRSYGRGLLPFKSGAFLIARGTREPVSMICASNLHDKVRLNRWNNGVVLVEVTEPVALDKSRSVKQWSDYFHQQMQEKITQLDKEVAEMEMARR</sequence>
<evidence type="ECO:0000256" key="8">
    <source>
        <dbReference type="ARBA" id="ARBA00023315"/>
    </source>
</evidence>
<feature type="transmembrane region" description="Helical" evidence="10">
    <location>
        <begin position="6"/>
        <end position="27"/>
    </location>
</feature>
<evidence type="ECO:0000259" key="11">
    <source>
        <dbReference type="SMART" id="SM00563"/>
    </source>
</evidence>
<dbReference type="InterPro" id="IPR004552">
    <property type="entry name" value="AGP_acyltrans"/>
</dbReference>
<organism evidence="12 13">
    <name type="scientific">Lacimicrobium alkaliphilum</name>
    <dbReference type="NCBI Taxonomy" id="1526571"/>
    <lineage>
        <taxon>Bacteria</taxon>
        <taxon>Pseudomonadati</taxon>
        <taxon>Pseudomonadota</taxon>
        <taxon>Gammaproteobacteria</taxon>
        <taxon>Alteromonadales</taxon>
        <taxon>Alteromonadaceae</taxon>
        <taxon>Lacimicrobium</taxon>
    </lineage>
</organism>
<evidence type="ECO:0000256" key="9">
    <source>
        <dbReference type="RuleBase" id="RU361267"/>
    </source>
</evidence>
<dbReference type="RefSeq" id="WP_099033641.1">
    <property type="nucleotide sequence ID" value="NZ_BMGJ01000005.1"/>
</dbReference>
<comment type="domain">
    <text evidence="9">The HXXXXD motif is essential for acyltransferase activity and may constitute the binding site for the phosphate moiety of the glycerol-3-phosphate.</text>
</comment>
<accession>A0ABQ1R9P8</accession>
<reference evidence="13" key="1">
    <citation type="journal article" date="2019" name="Int. J. Syst. Evol. Microbiol.">
        <title>The Global Catalogue of Microorganisms (GCM) 10K type strain sequencing project: providing services to taxonomists for standard genome sequencing and annotation.</title>
        <authorList>
            <consortium name="The Broad Institute Genomics Platform"/>
            <consortium name="The Broad Institute Genome Sequencing Center for Infectious Disease"/>
            <person name="Wu L."/>
            <person name="Ma J."/>
        </authorList>
    </citation>
    <scope>NUCLEOTIDE SEQUENCE [LARGE SCALE GENOMIC DNA]</scope>
    <source>
        <strain evidence="13">CGMCC 1.12923</strain>
    </source>
</reference>
<dbReference type="InterPro" id="IPR002123">
    <property type="entry name" value="Plipid/glycerol_acylTrfase"/>
</dbReference>
<protein>
    <recommendedName>
        <fullName evidence="6 9">1-acyl-sn-glycerol-3-phosphate acyltransferase</fullName>
        <ecNumber evidence="5 9">2.3.1.51</ecNumber>
    </recommendedName>
</protein>
<evidence type="ECO:0000256" key="7">
    <source>
        <dbReference type="ARBA" id="ARBA00022679"/>
    </source>
</evidence>
<evidence type="ECO:0000256" key="2">
    <source>
        <dbReference type="ARBA" id="ARBA00004728"/>
    </source>
</evidence>
<keyword evidence="10" id="KW-0472">Membrane</keyword>
<keyword evidence="9" id="KW-1208">Phospholipid metabolism</keyword>
<dbReference type="CDD" id="cd07989">
    <property type="entry name" value="LPLAT_AGPAT-like"/>
    <property type="match status" value="1"/>
</dbReference>
<dbReference type="GO" id="GO:0016746">
    <property type="term" value="F:acyltransferase activity"/>
    <property type="evidence" value="ECO:0007669"/>
    <property type="project" value="UniProtKB-KW"/>
</dbReference>
<evidence type="ECO:0000256" key="10">
    <source>
        <dbReference type="SAM" id="Phobius"/>
    </source>
</evidence>